<reference evidence="2" key="1">
    <citation type="journal article" date="2019" name="Int. J. Syst. Evol. Microbiol.">
        <title>The Global Catalogue of Microorganisms (GCM) 10K type strain sequencing project: providing services to taxonomists for standard genome sequencing and annotation.</title>
        <authorList>
            <consortium name="The Broad Institute Genomics Platform"/>
            <consortium name="The Broad Institute Genome Sequencing Center for Infectious Disease"/>
            <person name="Wu L."/>
            <person name="Ma J."/>
        </authorList>
    </citation>
    <scope>NUCLEOTIDE SEQUENCE [LARGE SCALE GENOMIC DNA]</scope>
    <source>
        <strain evidence="2">CCUG 58938</strain>
    </source>
</reference>
<dbReference type="Proteomes" id="UP001597112">
    <property type="component" value="Unassembled WGS sequence"/>
</dbReference>
<name>A0ABW3JY79_9BACT</name>
<comment type="caution">
    <text evidence="1">The sequence shown here is derived from an EMBL/GenBank/DDBJ whole genome shotgun (WGS) entry which is preliminary data.</text>
</comment>
<evidence type="ECO:0000313" key="2">
    <source>
        <dbReference type="Proteomes" id="UP001597112"/>
    </source>
</evidence>
<dbReference type="RefSeq" id="WP_377573831.1">
    <property type="nucleotide sequence ID" value="NZ_JBHTKA010000001.1"/>
</dbReference>
<evidence type="ECO:0000313" key="1">
    <source>
        <dbReference type="EMBL" id="MFD0997963.1"/>
    </source>
</evidence>
<gene>
    <name evidence="1" type="ORF">ACFQ21_01555</name>
</gene>
<protein>
    <submittedName>
        <fullName evidence="1">Glycine-rich domain-containing protein</fullName>
    </submittedName>
</protein>
<dbReference type="EMBL" id="JBHTKA010000001">
    <property type="protein sequence ID" value="MFD0997963.1"/>
    <property type="molecule type" value="Genomic_DNA"/>
</dbReference>
<accession>A0ABW3JY79</accession>
<sequence length="163" mass="19532">MTEEQRALWLKVRAFELDDPESAFPFSSRLARENGWTLEYTLRTIEEYKKFMFLICVAGYPLTPSDQVDQVWHLHLLYTYSYWKEFCATVLKREVHHGPTKGGKQEGEKFNDWYTKTLDTYTAIFQEPPPADIWPVNQKRFSEINYQRINLDKNWIIKKPFIL</sequence>
<keyword evidence="2" id="KW-1185">Reference proteome</keyword>
<proteinExistence type="predicted"/>
<organism evidence="1 2">
    <name type="scientific">Ohtaekwangia kribbensis</name>
    <dbReference type="NCBI Taxonomy" id="688913"/>
    <lineage>
        <taxon>Bacteria</taxon>
        <taxon>Pseudomonadati</taxon>
        <taxon>Bacteroidota</taxon>
        <taxon>Cytophagia</taxon>
        <taxon>Cytophagales</taxon>
        <taxon>Fulvivirgaceae</taxon>
        <taxon>Ohtaekwangia</taxon>
    </lineage>
</organism>